<evidence type="ECO:0000313" key="5">
    <source>
        <dbReference type="Proteomes" id="UP001318860"/>
    </source>
</evidence>
<dbReference type="PANTHER" id="PTHR47447">
    <property type="entry name" value="OS03G0856100 PROTEIN"/>
    <property type="match status" value="1"/>
</dbReference>
<evidence type="ECO:0000313" key="4">
    <source>
        <dbReference type="EMBL" id="KAK6144264.1"/>
    </source>
</evidence>
<accession>A0ABR0WB22</accession>
<comment type="caution">
    <text evidence="4">The sequence shown here is derived from an EMBL/GenBank/DDBJ whole genome shotgun (WGS) entry which is preliminary data.</text>
</comment>
<sequence length="614" mass="70636">MAIPNSLDFSLSAGITSRKTLQYPYQYSNKTKTPFPFISFLFLNSNPRAVKPDSSACSSPVLEDDAPIILGFQDFQPENNFPEDNKKLNALICSLFKDSQTENLGYEYYQKAKDQKPGFKPQRYTMKLIIRYLTRSKDWGSLFSFCEDVKNFQVLPDRVTCCRLISTCVKSRKFKLVNSFLDVFLDIDVETAVLAFDFAMKGYNQLHMYSSTNVLYQKMKSVGLDLNPGCYFHVMEACLKMGHYEKAVEIFREFENGKVIKIGENETIYSQIYRVLCESLGKMGRHFEALEFFRDMSEKGIRDNHSIYSCLISSFAGAGEIEVAEKLLQEAESKKMLRDPNLFLKLVLRYVEDGLMEKTLDVVSLMKRVNIKVSDCIFCAIVNGFSKKRGVRAAVQVYEDLVLQGCEPGQVTYASVMNMYFRLGLYSRAEMVFSEMEKKGYCNCVVAYSSMVAAYVKMGRTRDAIRLVAKMKQRGCEPNVWIYNSLLDMNGKALNLRLVEKTWKEMKRRKILPDRVSYTTVISAYNRAREFEMCVKYYEEFKLTGGKIDKAMAGIMVAVFSKTNRVDELVELLQDMKIQGTKLDDRFYRSAMNALRDAGLQVQARWLEEMFKCS</sequence>
<protein>
    <recommendedName>
        <fullName evidence="6">Pentatricopeptide repeat-containing protein</fullName>
    </recommendedName>
</protein>
<comment type="similarity">
    <text evidence="1">Belongs to the PPR family. P subfamily.</text>
</comment>
<evidence type="ECO:0008006" key="6">
    <source>
        <dbReference type="Google" id="ProtNLM"/>
    </source>
</evidence>
<keyword evidence="5" id="KW-1185">Reference proteome</keyword>
<dbReference type="EMBL" id="JABTTQ020000012">
    <property type="protein sequence ID" value="KAK6144264.1"/>
    <property type="molecule type" value="Genomic_DNA"/>
</dbReference>
<dbReference type="NCBIfam" id="TIGR00756">
    <property type="entry name" value="PPR"/>
    <property type="match status" value="4"/>
</dbReference>
<name>A0ABR0WB22_REHGL</name>
<organism evidence="4 5">
    <name type="scientific">Rehmannia glutinosa</name>
    <name type="common">Chinese foxglove</name>
    <dbReference type="NCBI Taxonomy" id="99300"/>
    <lineage>
        <taxon>Eukaryota</taxon>
        <taxon>Viridiplantae</taxon>
        <taxon>Streptophyta</taxon>
        <taxon>Embryophyta</taxon>
        <taxon>Tracheophyta</taxon>
        <taxon>Spermatophyta</taxon>
        <taxon>Magnoliopsida</taxon>
        <taxon>eudicotyledons</taxon>
        <taxon>Gunneridae</taxon>
        <taxon>Pentapetalae</taxon>
        <taxon>asterids</taxon>
        <taxon>lamiids</taxon>
        <taxon>Lamiales</taxon>
        <taxon>Orobanchaceae</taxon>
        <taxon>Rehmannieae</taxon>
        <taxon>Rehmannia</taxon>
    </lineage>
</organism>
<dbReference type="InterPro" id="IPR002885">
    <property type="entry name" value="PPR_rpt"/>
</dbReference>
<dbReference type="PANTHER" id="PTHR47447:SF21">
    <property type="entry name" value="PENTACOTRIPEPTIDE-REPEAT REGION OF PRORP DOMAIN-CONTAINING PROTEIN"/>
    <property type="match status" value="1"/>
</dbReference>
<feature type="repeat" description="PPR" evidence="3">
    <location>
        <begin position="479"/>
        <end position="513"/>
    </location>
</feature>
<dbReference type="Pfam" id="PF01535">
    <property type="entry name" value="PPR"/>
    <property type="match status" value="6"/>
</dbReference>
<evidence type="ECO:0000256" key="3">
    <source>
        <dbReference type="PROSITE-ProRule" id="PRU00708"/>
    </source>
</evidence>
<feature type="repeat" description="PPR" evidence="3">
    <location>
        <begin position="374"/>
        <end position="408"/>
    </location>
</feature>
<proteinExistence type="inferred from homology"/>
<evidence type="ECO:0000256" key="1">
    <source>
        <dbReference type="ARBA" id="ARBA00007626"/>
    </source>
</evidence>
<feature type="repeat" description="PPR" evidence="3">
    <location>
        <begin position="409"/>
        <end position="443"/>
    </location>
</feature>
<feature type="repeat" description="PPR" evidence="3">
    <location>
        <begin position="444"/>
        <end position="478"/>
    </location>
</feature>
<dbReference type="SUPFAM" id="SSF48452">
    <property type="entry name" value="TPR-like"/>
    <property type="match status" value="1"/>
</dbReference>
<feature type="repeat" description="PPR" evidence="3">
    <location>
        <begin position="269"/>
        <end position="303"/>
    </location>
</feature>
<dbReference type="Proteomes" id="UP001318860">
    <property type="component" value="Unassembled WGS sequence"/>
</dbReference>
<reference evidence="4 5" key="1">
    <citation type="journal article" date="2021" name="Comput. Struct. Biotechnol. J.">
        <title>De novo genome assembly of the potent medicinal plant Rehmannia glutinosa using nanopore technology.</title>
        <authorList>
            <person name="Ma L."/>
            <person name="Dong C."/>
            <person name="Song C."/>
            <person name="Wang X."/>
            <person name="Zheng X."/>
            <person name="Niu Y."/>
            <person name="Chen S."/>
            <person name="Feng W."/>
        </authorList>
    </citation>
    <scope>NUCLEOTIDE SEQUENCE [LARGE SCALE GENOMIC DNA]</scope>
    <source>
        <strain evidence="4">DH-2019</strain>
    </source>
</reference>
<dbReference type="InterPro" id="IPR011990">
    <property type="entry name" value="TPR-like_helical_dom_sf"/>
</dbReference>
<keyword evidence="2" id="KW-0677">Repeat</keyword>
<dbReference type="Gene3D" id="1.25.40.10">
    <property type="entry name" value="Tetratricopeptide repeat domain"/>
    <property type="match status" value="4"/>
</dbReference>
<dbReference type="PROSITE" id="PS51375">
    <property type="entry name" value="PPR"/>
    <property type="match status" value="5"/>
</dbReference>
<gene>
    <name evidence="4" type="ORF">DH2020_021084</name>
</gene>
<evidence type="ECO:0000256" key="2">
    <source>
        <dbReference type="ARBA" id="ARBA00022737"/>
    </source>
</evidence>
<dbReference type="Pfam" id="PF13041">
    <property type="entry name" value="PPR_2"/>
    <property type="match status" value="1"/>
</dbReference>